<dbReference type="RefSeq" id="WP_052592118.1">
    <property type="nucleotide sequence ID" value="NZ_CP011112.1"/>
</dbReference>
<dbReference type="STRING" id="571913.VV02_13350"/>
<gene>
    <name evidence="1" type="ORF">VV02_13350</name>
</gene>
<dbReference type="Pfam" id="PF11253">
    <property type="entry name" value="DUF3052"/>
    <property type="match status" value="1"/>
</dbReference>
<dbReference type="InterPro" id="IPR021412">
    <property type="entry name" value="DUF3052"/>
</dbReference>
<sequence length="139" mass="14757">MNETAGTTPAAKLGFEDGQVVQELGWDEDVDESLRDQIEDAAGSPLEDEEYDGIVDAVILWFRDGDGDLTDDCVDALTNLGEKGFVVLLVPKAGHPEHVDASDIQEAAQTAGLKASSSTKAGDDWIATKLVQGGIAKQR</sequence>
<organism evidence="1 2">
    <name type="scientific">Luteipulveratus mongoliensis</name>
    <dbReference type="NCBI Taxonomy" id="571913"/>
    <lineage>
        <taxon>Bacteria</taxon>
        <taxon>Bacillati</taxon>
        <taxon>Actinomycetota</taxon>
        <taxon>Actinomycetes</taxon>
        <taxon>Micrococcales</taxon>
        <taxon>Dermacoccaceae</taxon>
        <taxon>Luteipulveratus</taxon>
    </lineage>
</organism>
<dbReference type="OrthoDB" id="5185945at2"/>
<dbReference type="AlphaFoldDB" id="A0A0K1JJ44"/>
<dbReference type="KEGG" id="lmoi:VV02_13350"/>
<evidence type="ECO:0000313" key="2">
    <source>
        <dbReference type="Proteomes" id="UP000066480"/>
    </source>
</evidence>
<dbReference type="Proteomes" id="UP000066480">
    <property type="component" value="Chromosome"/>
</dbReference>
<protein>
    <recommendedName>
        <fullName evidence="3">DUF3052 domain-containing protein</fullName>
    </recommendedName>
</protein>
<accession>A0A0K1JJ44</accession>
<dbReference type="PATRIC" id="fig|571913.6.peg.2716"/>
<reference evidence="1 2" key="1">
    <citation type="submission" date="2015-03" db="EMBL/GenBank/DDBJ databases">
        <title>Luteipulveratus halotolerans sp. nov., a novel actinobacterium (Dermacoccaceae) from Sarawak, Malaysia.</title>
        <authorList>
            <person name="Juboi H."/>
            <person name="Basik A."/>
            <person name="Shamsul S.S."/>
            <person name="Arnold P."/>
            <person name="Schmitt E.K."/>
            <person name="Sanglier J.-J."/>
            <person name="Yeo T."/>
        </authorList>
    </citation>
    <scope>NUCLEOTIDE SEQUENCE [LARGE SCALE GENOMIC DNA]</scope>
    <source>
        <strain evidence="1 2">MN07-A0370</strain>
    </source>
</reference>
<proteinExistence type="predicted"/>
<evidence type="ECO:0000313" key="1">
    <source>
        <dbReference type="EMBL" id="AKU16618.1"/>
    </source>
</evidence>
<dbReference type="EMBL" id="CP011112">
    <property type="protein sequence ID" value="AKU16618.1"/>
    <property type="molecule type" value="Genomic_DNA"/>
</dbReference>
<keyword evidence="2" id="KW-1185">Reference proteome</keyword>
<evidence type="ECO:0008006" key="3">
    <source>
        <dbReference type="Google" id="ProtNLM"/>
    </source>
</evidence>
<name>A0A0K1JJ44_9MICO</name>